<evidence type="ECO:0000313" key="2">
    <source>
        <dbReference type="EMBL" id="KAK2186216.1"/>
    </source>
</evidence>
<keyword evidence="3" id="KW-1185">Reference proteome</keyword>
<feature type="compositionally biased region" description="Basic and acidic residues" evidence="1">
    <location>
        <begin position="111"/>
        <end position="129"/>
    </location>
</feature>
<name>A0AAD9UED1_RIDPI</name>
<comment type="caution">
    <text evidence="2">The sequence shown here is derived from an EMBL/GenBank/DDBJ whole genome shotgun (WGS) entry which is preliminary data.</text>
</comment>
<gene>
    <name evidence="2" type="ORF">NP493_210g01009</name>
</gene>
<dbReference type="EMBL" id="JAODUO010000209">
    <property type="protein sequence ID" value="KAK2186216.1"/>
    <property type="molecule type" value="Genomic_DNA"/>
</dbReference>
<reference evidence="2" key="1">
    <citation type="journal article" date="2023" name="Mol. Biol. Evol.">
        <title>Third-Generation Sequencing Reveals the Adaptive Role of the Epigenome in Three Deep-Sea Polychaetes.</title>
        <authorList>
            <person name="Perez M."/>
            <person name="Aroh O."/>
            <person name="Sun Y."/>
            <person name="Lan Y."/>
            <person name="Juniper S.K."/>
            <person name="Young C.R."/>
            <person name="Angers B."/>
            <person name="Qian P.Y."/>
        </authorList>
    </citation>
    <scope>NUCLEOTIDE SEQUENCE</scope>
    <source>
        <strain evidence="2">R07B-5</strain>
    </source>
</reference>
<dbReference type="AlphaFoldDB" id="A0AAD9UED1"/>
<protein>
    <submittedName>
        <fullName evidence="2">Uncharacterized protein</fullName>
    </submittedName>
</protein>
<evidence type="ECO:0000256" key="1">
    <source>
        <dbReference type="SAM" id="MobiDB-lite"/>
    </source>
</evidence>
<dbReference type="Proteomes" id="UP001209878">
    <property type="component" value="Unassembled WGS sequence"/>
</dbReference>
<feature type="region of interest" description="Disordered" evidence="1">
    <location>
        <begin position="92"/>
        <end position="130"/>
    </location>
</feature>
<sequence>MRCAHPRPLLTHIRPEMRGSRASCNVKRVMMVGTSQYFFSRNRKWSVVSVIFATICKFDMKGKVEWLTADGERQILQIQKLLPSNSDIITSRHHPRIPFRSTRLNSTGSPLDRKPEDRRPEHQRVDGRPHAWTGSHWLMRTHARRLADQLLRFGTFIKRLDCPTSGCTCPPVRRGHVTGPIGRLVGRSCPQ</sequence>
<accession>A0AAD9UED1</accession>
<evidence type="ECO:0000313" key="3">
    <source>
        <dbReference type="Proteomes" id="UP001209878"/>
    </source>
</evidence>
<proteinExistence type="predicted"/>
<organism evidence="2 3">
    <name type="scientific">Ridgeia piscesae</name>
    <name type="common">Tubeworm</name>
    <dbReference type="NCBI Taxonomy" id="27915"/>
    <lineage>
        <taxon>Eukaryota</taxon>
        <taxon>Metazoa</taxon>
        <taxon>Spiralia</taxon>
        <taxon>Lophotrochozoa</taxon>
        <taxon>Annelida</taxon>
        <taxon>Polychaeta</taxon>
        <taxon>Sedentaria</taxon>
        <taxon>Canalipalpata</taxon>
        <taxon>Sabellida</taxon>
        <taxon>Siboglinidae</taxon>
        <taxon>Ridgeia</taxon>
    </lineage>
</organism>